<dbReference type="AlphaFoldDB" id="A0A1M7J7X0"/>
<dbReference type="InterPro" id="IPR009835">
    <property type="entry name" value="SrtB"/>
</dbReference>
<evidence type="ECO:0000256" key="4">
    <source>
        <dbReference type="SAM" id="MobiDB-lite"/>
    </source>
</evidence>
<dbReference type="RefSeq" id="WP_072950263.1">
    <property type="nucleotide sequence ID" value="NZ_FRCT01000005.1"/>
</dbReference>
<keyword evidence="1" id="KW-0378">Hydrolase</keyword>
<dbReference type="Pfam" id="PF04203">
    <property type="entry name" value="Sortase"/>
    <property type="match status" value="1"/>
</dbReference>
<gene>
    <name evidence="5" type="ORF">SAMN04487860_105189</name>
</gene>
<dbReference type="GO" id="GO:0016787">
    <property type="term" value="F:hydrolase activity"/>
    <property type="evidence" value="ECO:0007669"/>
    <property type="project" value="UniProtKB-KW"/>
</dbReference>
<proteinExistence type="predicted"/>
<dbReference type="OrthoDB" id="9806013at2"/>
<dbReference type="EMBL" id="FRCT01000005">
    <property type="protein sequence ID" value="SHM49119.1"/>
    <property type="molecule type" value="Genomic_DNA"/>
</dbReference>
<keyword evidence="3" id="KW-0175">Coiled coil</keyword>
<dbReference type="InterPro" id="IPR023365">
    <property type="entry name" value="Sortase_dom-sf"/>
</dbReference>
<accession>A0A1M7J7X0</accession>
<evidence type="ECO:0000313" key="5">
    <source>
        <dbReference type="EMBL" id="SHM49119.1"/>
    </source>
</evidence>
<dbReference type="CDD" id="cd05826">
    <property type="entry name" value="Sortase_B"/>
    <property type="match status" value="1"/>
</dbReference>
<evidence type="ECO:0000313" key="6">
    <source>
        <dbReference type="Proteomes" id="UP000184394"/>
    </source>
</evidence>
<dbReference type="SUPFAM" id="SSF63817">
    <property type="entry name" value="Sortase"/>
    <property type="match status" value="1"/>
</dbReference>
<organism evidence="5 6">
    <name type="scientific">Ruminococcus flavefaciens</name>
    <dbReference type="NCBI Taxonomy" id="1265"/>
    <lineage>
        <taxon>Bacteria</taxon>
        <taxon>Bacillati</taxon>
        <taxon>Bacillota</taxon>
        <taxon>Clostridia</taxon>
        <taxon>Eubacteriales</taxon>
        <taxon>Oscillospiraceae</taxon>
        <taxon>Ruminococcus</taxon>
    </lineage>
</organism>
<evidence type="ECO:0000256" key="1">
    <source>
        <dbReference type="ARBA" id="ARBA00022801"/>
    </source>
</evidence>
<feature type="active site" description="Acyl-thioester intermediate" evidence="2">
    <location>
        <position position="526"/>
    </location>
</feature>
<feature type="active site" description="Proton donor/acceptor" evidence="2">
    <location>
        <position position="425"/>
    </location>
</feature>
<name>A0A1M7J7X0_RUMFL</name>
<dbReference type="Proteomes" id="UP000184394">
    <property type="component" value="Unassembled WGS sequence"/>
</dbReference>
<reference evidence="5 6" key="1">
    <citation type="submission" date="2016-11" db="EMBL/GenBank/DDBJ databases">
        <authorList>
            <person name="Jaros S."/>
            <person name="Januszkiewicz K."/>
            <person name="Wedrychowicz H."/>
        </authorList>
    </citation>
    <scope>NUCLEOTIDE SEQUENCE [LARGE SCALE GENOMIC DNA]</scope>
    <source>
        <strain evidence="5 6">Y1</strain>
    </source>
</reference>
<sequence length="593" mass="67858">MSDKFNDESSEAQRRAEKIKAIRRSIHGEAEVAPTTYDNKTAESERTETMADRIMRAKEKHSSTAEDILDELDEAIAFEKAEAERIAAETAAAAERSAVDASPDISDIINELETPAHEELSEIADEITEDFSEVDTDIAAEVEDFTETVTERPEEISTEDNVIAAADEETAEAVSEYAADDTENTVVFTPVGHNKTVEDQLAPLKRAEEEAAQQLRKTNERLDEQSFQAKEKAEDLADNGIVKPEKKKKKKKKRTFKQKLRGLFPEKGDSVLECIRKIAFLGSVIAICVCGYLVGDYYYDLWSSKHKTEEIMDIYDIYKDRQPKIEEVTTPEGDKRKKYGGMLDGAKKLYDINHEIVGVITIPDTPVNNPVLQAKDNDKYLNMKYDLTENVAGEIFLDYRNHFDDVGEDGYLKYPNSQNLILYGHNMYDDQMFGCLKYYHRNEAYYGAHPVIDLSSNYEKYQYKIFAFFMLDAADETDTKFDVWNTIDFEDEKEFYNFVNEAKRRTIRTNDVDVEYGDELLTLSTCNTFFPDERARLIVLARRVREGEDPKKGTQESKPNPNIKWPSLYYSIHPDEHYDPNAEFVPYGPKGGK</sequence>
<feature type="region of interest" description="Disordered" evidence="4">
    <location>
        <begin position="22"/>
        <end position="48"/>
    </location>
</feature>
<feature type="coiled-coil region" evidence="3">
    <location>
        <begin position="204"/>
        <end position="239"/>
    </location>
</feature>
<evidence type="ECO:0000256" key="2">
    <source>
        <dbReference type="PIRSR" id="PIRSR605754-1"/>
    </source>
</evidence>
<evidence type="ECO:0000256" key="3">
    <source>
        <dbReference type="SAM" id="Coils"/>
    </source>
</evidence>
<protein>
    <submittedName>
        <fullName evidence="5">Sortase B</fullName>
    </submittedName>
</protein>
<dbReference type="Gene3D" id="2.40.260.10">
    <property type="entry name" value="Sortase"/>
    <property type="match status" value="1"/>
</dbReference>
<dbReference type="InterPro" id="IPR005754">
    <property type="entry name" value="Sortase"/>
</dbReference>